<evidence type="ECO:0000313" key="2">
    <source>
        <dbReference type="EMBL" id="CAG9331720.1"/>
    </source>
</evidence>
<evidence type="ECO:0008006" key="4">
    <source>
        <dbReference type="Google" id="ProtNLM"/>
    </source>
</evidence>
<dbReference type="Proteomes" id="UP001162131">
    <property type="component" value="Unassembled WGS sequence"/>
</dbReference>
<gene>
    <name evidence="2" type="ORF">BSTOLATCC_MIC53783</name>
</gene>
<feature type="region of interest" description="Disordered" evidence="1">
    <location>
        <begin position="125"/>
        <end position="146"/>
    </location>
</feature>
<accession>A0AAU9KCQ9</accession>
<protein>
    <recommendedName>
        <fullName evidence="4">Ribosomal protein S10</fullName>
    </recommendedName>
</protein>
<comment type="caution">
    <text evidence="2">The sequence shown here is derived from an EMBL/GenBank/DDBJ whole genome shotgun (WGS) entry which is preliminary data.</text>
</comment>
<feature type="compositionally biased region" description="Low complexity" evidence="1">
    <location>
        <begin position="134"/>
        <end position="146"/>
    </location>
</feature>
<evidence type="ECO:0000256" key="1">
    <source>
        <dbReference type="SAM" id="MobiDB-lite"/>
    </source>
</evidence>
<dbReference type="AlphaFoldDB" id="A0AAU9KCQ9"/>
<name>A0AAU9KCQ9_9CILI</name>
<organism evidence="2 3">
    <name type="scientific">Blepharisma stoltei</name>
    <dbReference type="NCBI Taxonomy" id="1481888"/>
    <lineage>
        <taxon>Eukaryota</taxon>
        <taxon>Sar</taxon>
        <taxon>Alveolata</taxon>
        <taxon>Ciliophora</taxon>
        <taxon>Postciliodesmatophora</taxon>
        <taxon>Heterotrichea</taxon>
        <taxon>Heterotrichida</taxon>
        <taxon>Blepharismidae</taxon>
        <taxon>Blepharisma</taxon>
    </lineage>
</organism>
<proteinExistence type="predicted"/>
<dbReference type="EMBL" id="CAJZBQ010000053">
    <property type="protein sequence ID" value="CAG9331720.1"/>
    <property type="molecule type" value="Genomic_DNA"/>
</dbReference>
<keyword evidence="3" id="KW-1185">Reference proteome</keyword>
<reference evidence="2" key="1">
    <citation type="submission" date="2021-09" db="EMBL/GenBank/DDBJ databases">
        <authorList>
            <consortium name="AG Swart"/>
            <person name="Singh M."/>
            <person name="Singh A."/>
            <person name="Seah K."/>
            <person name="Emmerich C."/>
        </authorList>
    </citation>
    <scope>NUCLEOTIDE SEQUENCE</scope>
    <source>
        <strain evidence="2">ATCC30299</strain>
    </source>
</reference>
<evidence type="ECO:0000313" key="3">
    <source>
        <dbReference type="Proteomes" id="UP001162131"/>
    </source>
</evidence>
<sequence>MKQNNIPALVRHHKERAQSSFIKTPRKRETLKLINKWQQIHNCDLAILASPIFKAFPKRVSTPSFVHSYRTNSPINNPRLLRSSVKDQGYSEIKSAFLQAPNNSEIKRIQSEEVKIVSSGRYLTPKRTSRDMSDSLISSTPSPSDNSKSIAYYSFRVFGNDENFKEGLDKILLKVKPSKLYFKRYSNRE</sequence>